<gene>
    <name evidence="3" type="ORF">R3P38DRAFT_2834071</name>
</gene>
<feature type="region of interest" description="Disordered" evidence="2">
    <location>
        <begin position="1"/>
        <end position="131"/>
    </location>
</feature>
<dbReference type="AlphaFoldDB" id="A0AAW0EDG1"/>
<feature type="compositionally biased region" description="Low complexity" evidence="2">
    <location>
        <begin position="34"/>
        <end position="51"/>
    </location>
</feature>
<feature type="coiled-coil region" evidence="1">
    <location>
        <begin position="252"/>
        <end position="279"/>
    </location>
</feature>
<evidence type="ECO:0000313" key="4">
    <source>
        <dbReference type="Proteomes" id="UP001362999"/>
    </source>
</evidence>
<keyword evidence="4" id="KW-1185">Reference proteome</keyword>
<organism evidence="3 4">
    <name type="scientific">Favolaschia claudopus</name>
    <dbReference type="NCBI Taxonomy" id="2862362"/>
    <lineage>
        <taxon>Eukaryota</taxon>
        <taxon>Fungi</taxon>
        <taxon>Dikarya</taxon>
        <taxon>Basidiomycota</taxon>
        <taxon>Agaricomycotina</taxon>
        <taxon>Agaricomycetes</taxon>
        <taxon>Agaricomycetidae</taxon>
        <taxon>Agaricales</taxon>
        <taxon>Marasmiineae</taxon>
        <taxon>Mycenaceae</taxon>
        <taxon>Favolaschia</taxon>
    </lineage>
</organism>
<evidence type="ECO:0000313" key="3">
    <source>
        <dbReference type="EMBL" id="KAK7062208.1"/>
    </source>
</evidence>
<dbReference type="EMBL" id="JAWWNJ010000002">
    <property type="protein sequence ID" value="KAK7062208.1"/>
    <property type="molecule type" value="Genomic_DNA"/>
</dbReference>
<feature type="compositionally biased region" description="Low complexity" evidence="2">
    <location>
        <begin position="92"/>
        <end position="110"/>
    </location>
</feature>
<comment type="caution">
    <text evidence="3">The sequence shown here is derived from an EMBL/GenBank/DDBJ whole genome shotgun (WGS) entry which is preliminary data.</text>
</comment>
<reference evidence="3 4" key="1">
    <citation type="journal article" date="2024" name="J Genomics">
        <title>Draft genome sequencing and assembly of Favolaschia claudopus CIRM-BRFM 2984 isolated from oak limbs.</title>
        <authorList>
            <person name="Navarro D."/>
            <person name="Drula E."/>
            <person name="Chaduli D."/>
            <person name="Cazenave R."/>
            <person name="Ahrendt S."/>
            <person name="Wang J."/>
            <person name="Lipzen A."/>
            <person name="Daum C."/>
            <person name="Barry K."/>
            <person name="Grigoriev I.V."/>
            <person name="Favel A."/>
            <person name="Rosso M.N."/>
            <person name="Martin F."/>
        </authorList>
    </citation>
    <scope>NUCLEOTIDE SEQUENCE [LARGE SCALE GENOMIC DNA]</scope>
    <source>
        <strain evidence="3 4">CIRM-BRFM 2984</strain>
    </source>
</reference>
<protein>
    <submittedName>
        <fullName evidence="3">Uncharacterized protein</fullName>
    </submittedName>
</protein>
<evidence type="ECO:0000256" key="1">
    <source>
        <dbReference type="SAM" id="Coils"/>
    </source>
</evidence>
<feature type="compositionally biased region" description="Polar residues" evidence="2">
    <location>
        <begin position="111"/>
        <end position="131"/>
    </location>
</feature>
<name>A0AAW0EDG1_9AGAR</name>
<feature type="compositionally biased region" description="Polar residues" evidence="2">
    <location>
        <begin position="60"/>
        <end position="85"/>
    </location>
</feature>
<keyword evidence="1" id="KW-0175">Coiled coil</keyword>
<sequence length="346" mass="37937">MAFARPNTNAPKVPARGKSGSASITGAQARHPNSRPASRTPSVSSTSSRRSSSSKDPAQDNESSESLDASSQPKSRPTSVCSTRSAFGEPTARSTSPSSSKSKSTVPRASPSVNTSEPHQSGSDSAPQPTTDSLQVAAQLYPWIYMTSTLEACFKTSKAAAEKDIAAREAELAEEESDFSEQRVRLEAERRIEFYEELSTDKFTTAAPSVMQAFTAYEEECTTLESEALKLATSQRTPTENDDDYYSPMRPYNALLEKIEQKQREQQELHASIVALTQDDDINNLQQQEDDTARVQLLRVFSACLPVLQARAANLQMAYELLEGAKENLAMSIHLESLQYSESEEE</sequence>
<dbReference type="Proteomes" id="UP001362999">
    <property type="component" value="Unassembled WGS sequence"/>
</dbReference>
<evidence type="ECO:0000256" key="2">
    <source>
        <dbReference type="SAM" id="MobiDB-lite"/>
    </source>
</evidence>
<proteinExistence type="predicted"/>
<feature type="compositionally biased region" description="Polar residues" evidence="2">
    <location>
        <begin position="1"/>
        <end position="10"/>
    </location>
</feature>
<accession>A0AAW0EDG1</accession>